<sequence length="158" mass="17662">MGVRTGMWTGVRQECENRGVNRSVKTEVWQCVYESERKVLAKLHHYGGDERPGYTTAGPTLITCNNSIINSPPCNSKADLKTAVRRKFPGKGWVGFAKYVGNAKISRVEAIIFLDPGSSKLQVKSYSQGERVQHQLNTLVTQENSTRESNLRPPVVRL</sequence>
<gene>
    <name evidence="1" type="ORF">Pmani_021436</name>
</gene>
<dbReference type="Proteomes" id="UP001292094">
    <property type="component" value="Unassembled WGS sequence"/>
</dbReference>
<keyword evidence="2" id="KW-1185">Reference proteome</keyword>
<reference evidence="1" key="1">
    <citation type="submission" date="2023-11" db="EMBL/GenBank/DDBJ databases">
        <title>Genome assemblies of two species of porcelain crab, Petrolisthes cinctipes and Petrolisthes manimaculis (Anomura: Porcellanidae).</title>
        <authorList>
            <person name="Angst P."/>
        </authorList>
    </citation>
    <scope>NUCLEOTIDE SEQUENCE</scope>
    <source>
        <strain evidence="1">PB745_02</strain>
        <tissue evidence="1">Gill</tissue>
    </source>
</reference>
<evidence type="ECO:0000313" key="2">
    <source>
        <dbReference type="Proteomes" id="UP001292094"/>
    </source>
</evidence>
<accession>A0AAE1PDW5</accession>
<name>A0AAE1PDW5_9EUCA</name>
<comment type="caution">
    <text evidence="1">The sequence shown here is derived from an EMBL/GenBank/DDBJ whole genome shotgun (WGS) entry which is preliminary data.</text>
</comment>
<organism evidence="1 2">
    <name type="scientific">Petrolisthes manimaculis</name>
    <dbReference type="NCBI Taxonomy" id="1843537"/>
    <lineage>
        <taxon>Eukaryota</taxon>
        <taxon>Metazoa</taxon>
        <taxon>Ecdysozoa</taxon>
        <taxon>Arthropoda</taxon>
        <taxon>Crustacea</taxon>
        <taxon>Multicrustacea</taxon>
        <taxon>Malacostraca</taxon>
        <taxon>Eumalacostraca</taxon>
        <taxon>Eucarida</taxon>
        <taxon>Decapoda</taxon>
        <taxon>Pleocyemata</taxon>
        <taxon>Anomura</taxon>
        <taxon>Galatheoidea</taxon>
        <taxon>Porcellanidae</taxon>
        <taxon>Petrolisthes</taxon>
    </lineage>
</organism>
<protein>
    <submittedName>
        <fullName evidence="1">Uncharacterized protein</fullName>
    </submittedName>
</protein>
<proteinExistence type="predicted"/>
<dbReference type="EMBL" id="JAWZYT010002091">
    <property type="protein sequence ID" value="KAK4306780.1"/>
    <property type="molecule type" value="Genomic_DNA"/>
</dbReference>
<evidence type="ECO:0000313" key="1">
    <source>
        <dbReference type="EMBL" id="KAK4306780.1"/>
    </source>
</evidence>
<dbReference type="AlphaFoldDB" id="A0AAE1PDW5"/>